<dbReference type="PANTHER" id="PTHR16305">
    <property type="entry name" value="TESTICULAR SOLUBLE ADENYLYL CYCLASE"/>
    <property type="match status" value="1"/>
</dbReference>
<sequence length="210" mass="22894">PLLRSISLFMVLSLAPGYARTESFCRAAADNATSQEITYLQLDELKPSAVVQKVCQDLGVVSIPRDLGRFLIQRSSGTPYYCDEVLCCLRHDNVLLFCSQGLTNEAEDDWESLITRTAPQVYIVTGSFPGCRGSAAEGSTAAAFCPGAFSKRETRCFSLAEIALAQLDRMQLLKQVVLKLAAVIGSVFTTQLLSHILPAGIRHQMSCLLD</sequence>
<organism evidence="4 5">
    <name type="scientific">Tauraco erythrolophus</name>
    <name type="common">Red-crested turaco</name>
    <dbReference type="NCBI Taxonomy" id="121530"/>
    <lineage>
        <taxon>Eukaryota</taxon>
        <taxon>Metazoa</taxon>
        <taxon>Chordata</taxon>
        <taxon>Craniata</taxon>
        <taxon>Vertebrata</taxon>
        <taxon>Euteleostomi</taxon>
        <taxon>Archelosauria</taxon>
        <taxon>Archosauria</taxon>
        <taxon>Dinosauria</taxon>
        <taxon>Saurischia</taxon>
        <taxon>Theropoda</taxon>
        <taxon>Coelurosauria</taxon>
        <taxon>Aves</taxon>
        <taxon>Neognathae</taxon>
        <taxon>Neoaves</taxon>
        <taxon>Otidimorphae</taxon>
        <taxon>Musophagiformes</taxon>
        <taxon>Musophagidae</taxon>
        <taxon>Tauraco</taxon>
    </lineage>
</organism>
<dbReference type="GO" id="GO:0005737">
    <property type="term" value="C:cytoplasm"/>
    <property type="evidence" value="ECO:0007669"/>
    <property type="project" value="TreeGrafter"/>
</dbReference>
<keyword evidence="2" id="KW-0067">ATP-binding</keyword>
<dbReference type="PANTHER" id="PTHR16305:SF28">
    <property type="entry name" value="GUANYLATE CYCLASE DOMAIN-CONTAINING PROTEIN"/>
    <property type="match status" value="1"/>
</dbReference>
<keyword evidence="5" id="KW-1185">Reference proteome</keyword>
<evidence type="ECO:0000256" key="2">
    <source>
        <dbReference type="ARBA" id="ARBA00022840"/>
    </source>
</evidence>
<dbReference type="AlphaFoldDB" id="A0A093ES49"/>
<dbReference type="GO" id="GO:0005524">
    <property type="term" value="F:ATP binding"/>
    <property type="evidence" value="ECO:0007669"/>
    <property type="project" value="UniProtKB-KW"/>
</dbReference>
<gene>
    <name evidence="4" type="ORF">N340_02951</name>
</gene>
<name>A0A093ES49_TAUER</name>
<dbReference type="GO" id="GO:0004016">
    <property type="term" value="F:adenylate cyclase activity"/>
    <property type="evidence" value="ECO:0007669"/>
    <property type="project" value="TreeGrafter"/>
</dbReference>
<feature type="non-terminal residue" evidence="4">
    <location>
        <position position="210"/>
    </location>
</feature>
<evidence type="ECO:0000256" key="3">
    <source>
        <dbReference type="SAM" id="SignalP"/>
    </source>
</evidence>
<feature type="chain" id="PRO_5001885549" evidence="3">
    <location>
        <begin position="22"/>
        <end position="210"/>
    </location>
</feature>
<protein>
    <submittedName>
        <fullName evidence="4">Adenylate cyclase type 10</fullName>
    </submittedName>
</protein>
<evidence type="ECO:0000313" key="4">
    <source>
        <dbReference type="EMBL" id="KFV17356.1"/>
    </source>
</evidence>
<accession>A0A093ES49</accession>
<reference evidence="4 5" key="1">
    <citation type="submission" date="2014-04" db="EMBL/GenBank/DDBJ databases">
        <title>Genome evolution of avian class.</title>
        <authorList>
            <person name="Zhang G."/>
            <person name="Li C."/>
        </authorList>
    </citation>
    <scope>NUCLEOTIDE SEQUENCE [LARGE SCALE GENOMIC DNA]</scope>
    <source>
        <strain evidence="4">BGI_N340</strain>
    </source>
</reference>
<feature type="non-terminal residue" evidence="4">
    <location>
        <position position="1"/>
    </location>
</feature>
<evidence type="ECO:0000256" key="1">
    <source>
        <dbReference type="ARBA" id="ARBA00022741"/>
    </source>
</evidence>
<evidence type="ECO:0000313" key="5">
    <source>
        <dbReference type="Proteomes" id="UP000053661"/>
    </source>
</evidence>
<keyword evidence="3" id="KW-0732">Signal</keyword>
<dbReference type="Proteomes" id="UP000053661">
    <property type="component" value="Unassembled WGS sequence"/>
</dbReference>
<keyword evidence="1" id="KW-0547">Nucleotide-binding</keyword>
<dbReference type="EMBL" id="KL467077">
    <property type="protein sequence ID" value="KFV17356.1"/>
    <property type="molecule type" value="Genomic_DNA"/>
</dbReference>
<feature type="signal peptide" evidence="3">
    <location>
        <begin position="1"/>
        <end position="21"/>
    </location>
</feature>
<proteinExistence type="predicted"/>